<dbReference type="EMBL" id="BAAASE010000014">
    <property type="protein sequence ID" value="GAA2422746.1"/>
    <property type="molecule type" value="Genomic_DNA"/>
</dbReference>
<dbReference type="Proteomes" id="UP001499986">
    <property type="component" value="Unassembled WGS sequence"/>
</dbReference>
<dbReference type="Pfam" id="PF00805">
    <property type="entry name" value="Pentapeptide"/>
    <property type="match status" value="4"/>
</dbReference>
<dbReference type="PANTHER" id="PTHR14136">
    <property type="entry name" value="BTB_POZ DOMAIN-CONTAINING PROTEIN KCTD9"/>
    <property type="match status" value="1"/>
</dbReference>
<dbReference type="InterPro" id="IPR051082">
    <property type="entry name" value="Pentapeptide-BTB/POZ_domain"/>
</dbReference>
<organism evidence="3 4">
    <name type="scientific">Streptomyces coeruleofuscus</name>
    <dbReference type="NCBI Taxonomy" id="66879"/>
    <lineage>
        <taxon>Bacteria</taxon>
        <taxon>Bacillati</taxon>
        <taxon>Actinomycetota</taxon>
        <taxon>Actinomycetes</taxon>
        <taxon>Kitasatosporales</taxon>
        <taxon>Streptomycetaceae</taxon>
        <taxon>Streptomyces</taxon>
    </lineage>
</organism>
<keyword evidence="2" id="KW-0812">Transmembrane</keyword>
<evidence type="ECO:0000313" key="4">
    <source>
        <dbReference type="Proteomes" id="UP001499986"/>
    </source>
</evidence>
<name>A0ABN3J5M9_9ACTN</name>
<dbReference type="PANTHER" id="PTHR14136:SF17">
    <property type="entry name" value="BTB_POZ DOMAIN-CONTAINING PROTEIN KCTD9"/>
    <property type="match status" value="1"/>
</dbReference>
<comment type="caution">
    <text evidence="3">The sequence shown here is derived from an EMBL/GenBank/DDBJ whole genome shotgun (WGS) entry which is preliminary data.</text>
</comment>
<feature type="compositionally biased region" description="Basic residues" evidence="1">
    <location>
        <begin position="32"/>
        <end position="44"/>
    </location>
</feature>
<evidence type="ECO:0000256" key="2">
    <source>
        <dbReference type="SAM" id="Phobius"/>
    </source>
</evidence>
<dbReference type="InterPro" id="IPR001646">
    <property type="entry name" value="5peptide_repeat"/>
</dbReference>
<evidence type="ECO:0008006" key="5">
    <source>
        <dbReference type="Google" id="ProtNLM"/>
    </source>
</evidence>
<keyword evidence="2" id="KW-1133">Transmembrane helix</keyword>
<gene>
    <name evidence="3" type="ORF">GCM10010255_74780</name>
</gene>
<sequence length="458" mass="49052">MWRLSRPRPGVWHERVTRNEGTARLRRLVQRQAAPRRRRLRRRRTGETASRQPSPLATLVILSLPGLAALSALLFTWMQVSQAGRELRIIEQGQITSRYNAAINNLGSSSVDVRLGGIYSLERLMRDSARDHHTVVSVLAAFLRQHAPARATKAAVDDVPRLDADIGAVMNVLAERRADRDQGLVLDLSKTDLSQWTPARLHDETGIQLEQAILTGSNLIGTGLTNANLRDARLDEADLRKAALSGADLRGAHLSGSNLRQAGLDQANLRDAWLDEADLRKASLEFADFRGAILEGADLRKAFLYGAEAAGAFFCSQETGCADTTAADLIGANLAGADFEGASLIGTSLCGISDTEPETEGIATLLPKPGKRECATLTRANLSRASLSNLRLARINLSGADLTNANLAGADLSNANLTGANLTGTDLSKANLTGARLTGAKHKGAKINGTKGLPEGFR</sequence>
<feature type="transmembrane region" description="Helical" evidence="2">
    <location>
        <begin position="56"/>
        <end position="78"/>
    </location>
</feature>
<feature type="region of interest" description="Disordered" evidence="1">
    <location>
        <begin position="32"/>
        <end position="51"/>
    </location>
</feature>
<dbReference type="Gene3D" id="2.160.20.80">
    <property type="entry name" value="E3 ubiquitin-protein ligase SopA"/>
    <property type="match status" value="3"/>
</dbReference>
<keyword evidence="2" id="KW-0472">Membrane</keyword>
<reference evidence="3 4" key="1">
    <citation type="journal article" date="2019" name="Int. J. Syst. Evol. Microbiol.">
        <title>The Global Catalogue of Microorganisms (GCM) 10K type strain sequencing project: providing services to taxonomists for standard genome sequencing and annotation.</title>
        <authorList>
            <consortium name="The Broad Institute Genomics Platform"/>
            <consortium name="The Broad Institute Genome Sequencing Center for Infectious Disease"/>
            <person name="Wu L."/>
            <person name="Ma J."/>
        </authorList>
    </citation>
    <scope>NUCLEOTIDE SEQUENCE [LARGE SCALE GENOMIC DNA]</scope>
    <source>
        <strain evidence="3 4">JCM 4358</strain>
    </source>
</reference>
<evidence type="ECO:0000313" key="3">
    <source>
        <dbReference type="EMBL" id="GAA2422746.1"/>
    </source>
</evidence>
<proteinExistence type="predicted"/>
<dbReference type="SUPFAM" id="SSF141571">
    <property type="entry name" value="Pentapeptide repeat-like"/>
    <property type="match status" value="2"/>
</dbReference>
<protein>
    <recommendedName>
        <fullName evidence="5">Pentapeptide repeat-containing protein</fullName>
    </recommendedName>
</protein>
<accession>A0ABN3J5M9</accession>
<keyword evidence="4" id="KW-1185">Reference proteome</keyword>
<evidence type="ECO:0000256" key="1">
    <source>
        <dbReference type="SAM" id="MobiDB-lite"/>
    </source>
</evidence>